<dbReference type="OMA" id="IQCVCIN"/>
<reference evidence="3" key="1">
    <citation type="submission" date="2011-08" db="EMBL/GenBank/DDBJ databases">
        <title>The draft genome of Latimeria chalumnae.</title>
        <authorList>
            <person name="Di Palma F."/>
            <person name="Alfoldi J."/>
            <person name="Johnson J."/>
            <person name="Berlin A."/>
            <person name="Gnerre S."/>
            <person name="Jaffe D."/>
            <person name="MacCallum I."/>
            <person name="Young S."/>
            <person name="Walker B.J."/>
            <person name="Lander E."/>
            <person name="Lindblad-Toh K."/>
        </authorList>
    </citation>
    <scope>NUCLEOTIDE SEQUENCE [LARGE SCALE GENOMIC DNA]</scope>
    <source>
        <strain evidence="3">Wild caught</strain>
    </source>
</reference>
<evidence type="ECO:0000256" key="1">
    <source>
        <dbReference type="ARBA" id="ARBA00022801"/>
    </source>
</evidence>
<sequence>QTASTILSNIVHCRELKINYDTRLRERRYGEAEGKPLRDLKAMAKAAGQQCPTYTPAGGETLEEVRARAREFFEFLCQLMMEQAIQCWHGQDALATASGGSEKNASNLRFPNTDHYIAKEFSSDIIYGANDLEAHVLLVSHGAYMRTWIKYFVEDLNCILPLTLTKSELFSASPNTGVSHFVVNVEGKEQFPPDIYCIYINKHDHLQTVEPS</sequence>
<accession>H3BEY8</accession>
<dbReference type="SUPFAM" id="SSF53254">
    <property type="entry name" value="Phosphoglycerate mutase-like"/>
    <property type="match status" value="1"/>
</dbReference>
<reference evidence="2" key="2">
    <citation type="submission" date="2025-08" db="UniProtKB">
        <authorList>
            <consortium name="Ensembl"/>
        </authorList>
    </citation>
    <scope>IDENTIFICATION</scope>
</reference>
<reference evidence="2" key="3">
    <citation type="submission" date="2025-09" db="UniProtKB">
        <authorList>
            <consortium name="Ensembl"/>
        </authorList>
    </citation>
    <scope>IDENTIFICATION</scope>
</reference>
<dbReference type="InterPro" id="IPR013078">
    <property type="entry name" value="His_Pase_superF_clade-1"/>
</dbReference>
<dbReference type="PANTHER" id="PTHR46517">
    <property type="entry name" value="FRUCTOSE-2,6-BISPHOSPHATASE TIGAR"/>
    <property type="match status" value="1"/>
</dbReference>
<evidence type="ECO:0000313" key="3">
    <source>
        <dbReference type="Proteomes" id="UP000008672"/>
    </source>
</evidence>
<evidence type="ECO:0000313" key="2">
    <source>
        <dbReference type="Ensembl" id="ENSLACP00000020459.1"/>
    </source>
</evidence>
<organism evidence="2 3">
    <name type="scientific">Latimeria chalumnae</name>
    <name type="common">Coelacanth</name>
    <dbReference type="NCBI Taxonomy" id="7897"/>
    <lineage>
        <taxon>Eukaryota</taxon>
        <taxon>Metazoa</taxon>
        <taxon>Chordata</taxon>
        <taxon>Craniata</taxon>
        <taxon>Vertebrata</taxon>
        <taxon>Euteleostomi</taxon>
        <taxon>Coelacanthiformes</taxon>
        <taxon>Coelacanthidae</taxon>
        <taxon>Latimeria</taxon>
    </lineage>
</organism>
<keyword evidence="3" id="KW-1185">Reference proteome</keyword>
<dbReference type="STRING" id="7897.ENSLACP00000020459"/>
<dbReference type="Gene3D" id="3.40.50.1240">
    <property type="entry name" value="Phosphoglycerate mutase-like"/>
    <property type="match status" value="1"/>
</dbReference>
<gene>
    <name evidence="2" type="primary">TIGAR</name>
</gene>
<dbReference type="GO" id="GO:0045820">
    <property type="term" value="P:negative regulation of glycolytic process"/>
    <property type="evidence" value="ECO:0007669"/>
    <property type="project" value="TreeGrafter"/>
</dbReference>
<dbReference type="GeneTree" id="ENSGT00390000013224"/>
<dbReference type="PANTHER" id="PTHR46517:SF1">
    <property type="entry name" value="FRUCTOSE-2,6-BISPHOSPHATASE TIGAR"/>
    <property type="match status" value="1"/>
</dbReference>
<dbReference type="HOGENOM" id="CLU_033323_16_0_1"/>
<protein>
    <submittedName>
        <fullName evidence="2">TP53 induced glycolysis regulatory phosphatase</fullName>
    </submittedName>
</protein>
<proteinExistence type="predicted"/>
<dbReference type="InParanoid" id="H3BEY8"/>
<dbReference type="InterPro" id="IPR051695">
    <property type="entry name" value="Phosphoglycerate_Mutase"/>
</dbReference>
<dbReference type="InterPro" id="IPR029033">
    <property type="entry name" value="His_PPase_superfam"/>
</dbReference>
<keyword evidence="1" id="KW-0378">Hydrolase</keyword>
<dbReference type="FunCoup" id="H3BEY8">
    <property type="interactions" value="755"/>
</dbReference>
<dbReference type="GO" id="GO:0005829">
    <property type="term" value="C:cytosol"/>
    <property type="evidence" value="ECO:0007669"/>
    <property type="project" value="TreeGrafter"/>
</dbReference>
<dbReference type="eggNOG" id="KOG0235">
    <property type="taxonomic scope" value="Eukaryota"/>
</dbReference>
<dbReference type="GO" id="GO:0043456">
    <property type="term" value="P:regulation of pentose-phosphate shunt"/>
    <property type="evidence" value="ECO:0007669"/>
    <property type="project" value="TreeGrafter"/>
</dbReference>
<dbReference type="Ensembl" id="ENSLACT00000020599.1">
    <property type="protein sequence ID" value="ENSLACP00000020459.1"/>
    <property type="gene ID" value="ENSLACG00000017982.1"/>
</dbReference>
<name>H3BEY8_LATCH</name>
<dbReference type="GO" id="GO:0004331">
    <property type="term" value="F:fructose-2,6-bisphosphate 2-phosphatase activity"/>
    <property type="evidence" value="ECO:0007669"/>
    <property type="project" value="TreeGrafter"/>
</dbReference>
<dbReference type="Pfam" id="PF00300">
    <property type="entry name" value="His_Phos_1"/>
    <property type="match status" value="1"/>
</dbReference>
<dbReference type="AlphaFoldDB" id="H3BEY8"/>
<dbReference type="EMBL" id="AFYH01018224">
    <property type="status" value="NOT_ANNOTATED_CDS"/>
    <property type="molecule type" value="Genomic_DNA"/>
</dbReference>
<dbReference type="Proteomes" id="UP000008672">
    <property type="component" value="Unassembled WGS sequence"/>
</dbReference>